<accession>A0A1I3DSR7</accession>
<protein>
    <submittedName>
        <fullName evidence="2">Uncharacterized protein</fullName>
    </submittedName>
</protein>
<feature type="region of interest" description="Disordered" evidence="1">
    <location>
        <begin position="1"/>
        <end position="51"/>
    </location>
</feature>
<reference evidence="2 3" key="1">
    <citation type="submission" date="2016-10" db="EMBL/GenBank/DDBJ databases">
        <authorList>
            <person name="de Groot N.N."/>
        </authorList>
    </citation>
    <scope>NUCLEOTIDE SEQUENCE [LARGE SCALE GENOMIC DNA]</scope>
    <source>
        <strain evidence="2 3">LMG 23650</strain>
    </source>
</reference>
<evidence type="ECO:0000313" key="2">
    <source>
        <dbReference type="EMBL" id="SFH89790.1"/>
    </source>
</evidence>
<name>A0A1I3DSR7_9BURK</name>
<evidence type="ECO:0000256" key="1">
    <source>
        <dbReference type="SAM" id="MobiDB-lite"/>
    </source>
</evidence>
<dbReference type="AlphaFoldDB" id="A0A1I3DSR7"/>
<evidence type="ECO:0000313" key="3">
    <source>
        <dbReference type="Proteomes" id="UP000199548"/>
    </source>
</evidence>
<keyword evidence="3" id="KW-1185">Reference proteome</keyword>
<dbReference type="Proteomes" id="UP000199548">
    <property type="component" value="Unassembled WGS sequence"/>
</dbReference>
<gene>
    <name evidence="2" type="ORF">SAMN05192543_101504</name>
</gene>
<organism evidence="2 3">
    <name type="scientific">Paraburkholderia megapolitana</name>
    <dbReference type="NCBI Taxonomy" id="420953"/>
    <lineage>
        <taxon>Bacteria</taxon>
        <taxon>Pseudomonadati</taxon>
        <taxon>Pseudomonadota</taxon>
        <taxon>Betaproteobacteria</taxon>
        <taxon>Burkholderiales</taxon>
        <taxon>Burkholderiaceae</taxon>
        <taxon>Paraburkholderia</taxon>
    </lineage>
</organism>
<dbReference type="STRING" id="420953.SAMN05192543_101504"/>
<proteinExistence type="predicted"/>
<dbReference type="EMBL" id="FOQU01000001">
    <property type="protein sequence ID" value="SFH89790.1"/>
    <property type="molecule type" value="Genomic_DNA"/>
</dbReference>
<sequence length="323" mass="34545">MTRSNAPSMRPVAPATYTHDGEVRVGTGRQGQGNGPASPNARPLAPRGALGSLPVNNRAQGIRRPVATAPARSPILDLTRSIEQHVKVATCEEALDTAAFIDGLPDGPNRAAHLDVFRHALERNVEQRVKVATREEMLGTAVFIRRLPDIPAKAAHQDEFCRALEQSVSQIGSPATGRDPSAAFLDAASAFNFPDGSLPPKYKARLVNAFADRIGSLSNNLQAGAFDELCNITGHLNPSDLQIEPLHALIKQIKLPAVYGQAQQAVNSVAAIVVNLPEEHHVEMAAMLNIAIESANRPDKSALLAHVATAIPANTRPNTMFDY</sequence>